<keyword evidence="2" id="KW-1185">Reference proteome</keyword>
<reference evidence="1" key="1">
    <citation type="submission" date="2023-03" db="EMBL/GenBank/DDBJ databases">
        <title>Massive genome expansion in bonnet fungi (Mycena s.s.) driven by repeated elements and novel gene families across ecological guilds.</title>
        <authorList>
            <consortium name="Lawrence Berkeley National Laboratory"/>
            <person name="Harder C.B."/>
            <person name="Miyauchi S."/>
            <person name="Viragh M."/>
            <person name="Kuo A."/>
            <person name="Thoen E."/>
            <person name="Andreopoulos B."/>
            <person name="Lu D."/>
            <person name="Skrede I."/>
            <person name="Drula E."/>
            <person name="Henrissat B."/>
            <person name="Morin E."/>
            <person name="Kohler A."/>
            <person name="Barry K."/>
            <person name="LaButti K."/>
            <person name="Morin E."/>
            <person name="Salamov A."/>
            <person name="Lipzen A."/>
            <person name="Mereny Z."/>
            <person name="Hegedus B."/>
            <person name="Baldrian P."/>
            <person name="Stursova M."/>
            <person name="Weitz H."/>
            <person name="Taylor A."/>
            <person name="Grigoriev I.V."/>
            <person name="Nagy L.G."/>
            <person name="Martin F."/>
            <person name="Kauserud H."/>
        </authorList>
    </citation>
    <scope>NUCLEOTIDE SEQUENCE</scope>
    <source>
        <strain evidence="1">CBHHK067</strain>
    </source>
</reference>
<protein>
    <submittedName>
        <fullName evidence="1">Uncharacterized protein</fullName>
    </submittedName>
</protein>
<gene>
    <name evidence="1" type="ORF">B0H17DRAFT_1208283</name>
</gene>
<evidence type="ECO:0000313" key="2">
    <source>
        <dbReference type="Proteomes" id="UP001221757"/>
    </source>
</evidence>
<dbReference type="Proteomes" id="UP001221757">
    <property type="component" value="Unassembled WGS sequence"/>
</dbReference>
<dbReference type="EMBL" id="JARKIE010000160">
    <property type="protein sequence ID" value="KAJ7673586.1"/>
    <property type="molecule type" value="Genomic_DNA"/>
</dbReference>
<organism evidence="1 2">
    <name type="scientific">Mycena rosella</name>
    <name type="common">Pink bonnet</name>
    <name type="synonym">Agaricus rosellus</name>
    <dbReference type="NCBI Taxonomy" id="1033263"/>
    <lineage>
        <taxon>Eukaryota</taxon>
        <taxon>Fungi</taxon>
        <taxon>Dikarya</taxon>
        <taxon>Basidiomycota</taxon>
        <taxon>Agaricomycotina</taxon>
        <taxon>Agaricomycetes</taxon>
        <taxon>Agaricomycetidae</taxon>
        <taxon>Agaricales</taxon>
        <taxon>Marasmiineae</taxon>
        <taxon>Mycenaceae</taxon>
        <taxon>Mycena</taxon>
    </lineage>
</organism>
<name>A0AAD7D2G4_MYCRO</name>
<dbReference type="AlphaFoldDB" id="A0AAD7D2G4"/>
<accession>A0AAD7D2G4</accession>
<sequence length="160" mass="17409">MATSQNAPVTASSQATSDWLATSLTTAKGVAAAAECIPFPYVVILGTVEKVKKNRDDLKELCGNIMEIIKIIQDQLSSHGDTAAAKFKGLCEDFDGRGSNILNMVQQLKIEPQGLSSRFKEVMKLGSTADKISAHRTKIQELRLNFLVNTVSDVRIMPDI</sequence>
<proteinExistence type="predicted"/>
<evidence type="ECO:0000313" key="1">
    <source>
        <dbReference type="EMBL" id="KAJ7673586.1"/>
    </source>
</evidence>
<comment type="caution">
    <text evidence="1">The sequence shown here is derived from an EMBL/GenBank/DDBJ whole genome shotgun (WGS) entry which is preliminary data.</text>
</comment>